<keyword evidence="3" id="KW-1185">Reference proteome</keyword>
<keyword evidence="1" id="KW-0175">Coiled coil</keyword>
<reference evidence="2 3" key="1">
    <citation type="submission" date="2023-01" db="EMBL/GenBank/DDBJ databases">
        <title>Novel diversity within Roseofilum (Cyanobacteria; Desertifilaceae) from marine benthic mats with descriptions of four novel species.</title>
        <authorList>
            <person name="Wang Y."/>
            <person name="Berthold D.E."/>
            <person name="Hu J."/>
            <person name="Lefler F.W."/>
            <person name="Laughinghouse H.D. IV."/>
        </authorList>
    </citation>
    <scope>NUCLEOTIDE SEQUENCE [LARGE SCALE GENOMIC DNA]</scope>
    <source>
        <strain evidence="2 3">BLCC-M154</strain>
    </source>
</reference>
<evidence type="ECO:0000256" key="1">
    <source>
        <dbReference type="SAM" id="Coils"/>
    </source>
</evidence>
<evidence type="ECO:0000313" key="2">
    <source>
        <dbReference type="EMBL" id="MDJ1170676.1"/>
    </source>
</evidence>
<dbReference type="RefSeq" id="WP_283754435.1">
    <property type="nucleotide sequence ID" value="NZ_JAQOSP010000098.1"/>
</dbReference>
<gene>
    <name evidence="2" type="ORF">PMG71_14685</name>
</gene>
<dbReference type="InterPro" id="IPR038296">
    <property type="entry name" value="ParD_sf"/>
</dbReference>
<comment type="caution">
    <text evidence="2">The sequence shown here is derived from an EMBL/GenBank/DDBJ whole genome shotgun (WGS) entry which is preliminary data.</text>
</comment>
<dbReference type="Proteomes" id="UP001235303">
    <property type="component" value="Unassembled WGS sequence"/>
</dbReference>
<dbReference type="InterPro" id="IPR022789">
    <property type="entry name" value="ParD"/>
</dbReference>
<feature type="coiled-coil region" evidence="1">
    <location>
        <begin position="22"/>
        <end position="53"/>
    </location>
</feature>
<dbReference type="EMBL" id="JAQOSP010000098">
    <property type="protein sequence ID" value="MDJ1170676.1"/>
    <property type="molecule type" value="Genomic_DNA"/>
</dbReference>
<name>A0ABT7AWM3_9CYAN</name>
<dbReference type="Pfam" id="PF03693">
    <property type="entry name" value="ParD_antitoxin"/>
    <property type="match status" value="1"/>
</dbReference>
<accession>A0ABT7AWM3</accession>
<evidence type="ECO:0000313" key="3">
    <source>
        <dbReference type="Proteomes" id="UP001235303"/>
    </source>
</evidence>
<organism evidence="2 3">
    <name type="scientific">Roseofilum acuticapitatum BLCC-M154</name>
    <dbReference type="NCBI Taxonomy" id="3022444"/>
    <lineage>
        <taxon>Bacteria</taxon>
        <taxon>Bacillati</taxon>
        <taxon>Cyanobacteriota</taxon>
        <taxon>Cyanophyceae</taxon>
        <taxon>Desertifilales</taxon>
        <taxon>Desertifilaceae</taxon>
        <taxon>Roseofilum</taxon>
        <taxon>Roseofilum acuticapitatum</taxon>
    </lineage>
</organism>
<dbReference type="PANTHER" id="PTHR36582">
    <property type="entry name" value="ANTITOXIN PARD"/>
    <property type="match status" value="1"/>
</dbReference>
<dbReference type="PANTHER" id="PTHR36582:SF2">
    <property type="entry name" value="ANTITOXIN PARD"/>
    <property type="match status" value="1"/>
</dbReference>
<sequence length="92" mass="10831">MNIILTPEQEKFIQSQISKGRYVNGQEIIDRALQLLEQQEQEYERWIQATRQKVMIGIEQLEKGEKVDGEVVVAQLQNKFKEMRQGLINEEV</sequence>
<protein>
    <submittedName>
        <fullName evidence="2">Type II toxin-antitoxin system ParD family antitoxin</fullName>
    </submittedName>
</protein>
<dbReference type="Gene3D" id="6.10.10.120">
    <property type="entry name" value="Antitoxin ParD1-like"/>
    <property type="match status" value="1"/>
</dbReference>
<dbReference type="NCBIfam" id="TIGR02606">
    <property type="entry name" value="antidote_CC2985"/>
    <property type="match status" value="1"/>
</dbReference>
<proteinExistence type="predicted"/>